<dbReference type="Gene3D" id="3.40.309.10">
    <property type="entry name" value="Aldehyde Dehydrogenase, Chain A, domain 2"/>
    <property type="match status" value="1"/>
</dbReference>
<dbReference type="InterPro" id="IPR016161">
    <property type="entry name" value="Ald_DH/histidinol_DH"/>
</dbReference>
<accession>A0ABZ2RKB3</accession>
<dbReference type="EMBL" id="CP148074">
    <property type="protein sequence ID" value="WXL26977.1"/>
    <property type="molecule type" value="Genomic_DNA"/>
</dbReference>
<dbReference type="Pfam" id="PF00171">
    <property type="entry name" value="Aldedh"/>
    <property type="match status" value="1"/>
</dbReference>
<dbReference type="InterPro" id="IPR016162">
    <property type="entry name" value="Ald_DH_N"/>
</dbReference>
<evidence type="ECO:0000313" key="4">
    <source>
        <dbReference type="Proteomes" id="UP001476583"/>
    </source>
</evidence>
<organism evidence="3 4">
    <name type="scientific">Ectopseudomonas mendocina</name>
    <name type="common">Pseudomonas mendocina</name>
    <dbReference type="NCBI Taxonomy" id="300"/>
    <lineage>
        <taxon>Bacteria</taxon>
        <taxon>Pseudomonadati</taxon>
        <taxon>Pseudomonadota</taxon>
        <taxon>Gammaproteobacteria</taxon>
        <taxon>Pseudomonadales</taxon>
        <taxon>Pseudomonadaceae</taxon>
        <taxon>Ectopseudomonas</taxon>
    </lineage>
</organism>
<dbReference type="InterPro" id="IPR044151">
    <property type="entry name" value="ALDH_KGSADH"/>
</dbReference>
<keyword evidence="4" id="KW-1185">Reference proteome</keyword>
<keyword evidence="1" id="KW-0560">Oxidoreductase</keyword>
<dbReference type="PANTHER" id="PTHR43353">
    <property type="entry name" value="SUCCINATE-SEMIALDEHYDE DEHYDROGENASE, MITOCHONDRIAL"/>
    <property type="match status" value="1"/>
</dbReference>
<dbReference type="Gene3D" id="3.40.605.10">
    <property type="entry name" value="Aldehyde Dehydrogenase, Chain A, domain 1"/>
    <property type="match status" value="1"/>
</dbReference>
<evidence type="ECO:0000256" key="1">
    <source>
        <dbReference type="ARBA" id="ARBA00023002"/>
    </source>
</evidence>
<sequence>MSRILGHNYIGGQRSALGNVHLQSLDASTGQALPGVFAQATEAEVDAAAKAAAAAFPIYRSLPAGRRAEFLDAIADELDDLGEAFIATVCRETALPAGRIQGERSRTSNQMRLFANVLRRGDFYAARIDRAQPDRQPLPRADLRQYRIGIGPVAVFGASNFPLAFSTAGGDTASALAAGCPVVFKAHTGHMATAEWVADAILRAATRSGMPRGVFNMIYGGGVGEWLVKHPAIQAVGFTGSLKGGNALSRLAASRPQPIPVFAEMSSINPVFVLPETIRVRGELIARELSASVTLGCGQFCTKPGLVIGLRSTAFSEFIDQFKRQISDQPTQTMLNHGTLANYRKGLQQLFNHPGIHHLAGAPQGPDQAQPQLFQADISLLLNGDELLQEEIFGPATVLIEVEDEQQLAAACSALRGQLTATVMGEAEELINWNWLLEDLQDKAGRLLINGYPTGVEVSDAMVHGGPYPATSDARGTSVGTLAIDRFLRPVCFQNFADDLLPAALQNSNPLGLLRLVDGEFTRKAID</sequence>
<dbReference type="InterPro" id="IPR050740">
    <property type="entry name" value="Aldehyde_DH_Superfamily"/>
</dbReference>
<dbReference type="InterPro" id="IPR015590">
    <property type="entry name" value="Aldehyde_DH_dom"/>
</dbReference>
<evidence type="ECO:0000259" key="2">
    <source>
        <dbReference type="Pfam" id="PF00171"/>
    </source>
</evidence>
<evidence type="ECO:0000313" key="3">
    <source>
        <dbReference type="EMBL" id="WXL26977.1"/>
    </source>
</evidence>
<dbReference type="Proteomes" id="UP001476583">
    <property type="component" value="Chromosome"/>
</dbReference>
<dbReference type="SUPFAM" id="SSF53720">
    <property type="entry name" value="ALDH-like"/>
    <property type="match status" value="1"/>
</dbReference>
<dbReference type="PANTHER" id="PTHR43353:SF3">
    <property type="entry name" value="ALDEHYDE DEHYDROGENASE-RELATED"/>
    <property type="match status" value="1"/>
</dbReference>
<proteinExistence type="predicted"/>
<gene>
    <name evidence="3" type="ORF">WG219_05810</name>
</gene>
<name>A0ABZ2RKB3_ECTME</name>
<dbReference type="InterPro" id="IPR016163">
    <property type="entry name" value="Ald_DH_C"/>
</dbReference>
<dbReference type="CDD" id="cd07129">
    <property type="entry name" value="ALDH_KGSADH"/>
    <property type="match status" value="1"/>
</dbReference>
<reference evidence="3 4" key="1">
    <citation type="submission" date="2024-03" db="EMBL/GenBank/DDBJ databases">
        <title>Complete genome of BD2.</title>
        <authorList>
            <person name="Cao G."/>
        </authorList>
    </citation>
    <scope>NUCLEOTIDE SEQUENCE [LARGE SCALE GENOMIC DNA]</scope>
    <source>
        <strain evidence="3 4">BD2</strain>
    </source>
</reference>
<protein>
    <submittedName>
        <fullName evidence="3">Aldehyde dehydrogenase (NADP(+))</fullName>
    </submittedName>
</protein>
<feature type="domain" description="Aldehyde dehydrogenase" evidence="2">
    <location>
        <begin position="35"/>
        <end position="466"/>
    </location>
</feature>